<organism evidence="8 9">
    <name type="scientific">Pristionchus pacificus</name>
    <name type="common">Parasitic nematode worm</name>
    <dbReference type="NCBI Taxonomy" id="54126"/>
    <lineage>
        <taxon>Eukaryota</taxon>
        <taxon>Metazoa</taxon>
        <taxon>Ecdysozoa</taxon>
        <taxon>Nematoda</taxon>
        <taxon>Chromadorea</taxon>
        <taxon>Rhabditida</taxon>
        <taxon>Rhabditina</taxon>
        <taxon>Diplogasteromorpha</taxon>
        <taxon>Diplogasteroidea</taxon>
        <taxon>Neodiplogasteridae</taxon>
        <taxon>Pristionchus</taxon>
    </lineage>
</organism>
<evidence type="ECO:0000256" key="3">
    <source>
        <dbReference type="ARBA" id="ARBA00022968"/>
    </source>
</evidence>
<keyword evidence="2" id="KW-0812">Transmembrane</keyword>
<evidence type="ECO:0000313" key="9">
    <source>
        <dbReference type="Proteomes" id="UP000005239"/>
    </source>
</evidence>
<dbReference type="Gene3D" id="3.90.550.10">
    <property type="entry name" value="Spore Coat Polysaccharide Biosynthesis Protein SpsA, Chain A"/>
    <property type="match status" value="1"/>
</dbReference>
<gene>
    <name evidence="8" type="primary">WBGene00103219</name>
</gene>
<dbReference type="InterPro" id="IPR051292">
    <property type="entry name" value="Xyl/GlcA_transferase"/>
</dbReference>
<sequence length="833" mass="94815">HLLQIMRMRSSETAGIFAASILLFVYYAYGKFFTSTAAADGWLSEPDQQFETRILQKELDALSVNGFTQAELNGNYTEQNQNQASHYSLFLLFASLFKVLRLTIHIVLIVADSDNPEKARPSLCERVETLLKSMLIFYEGELHVHLLTNTKSVDTFSMLFRTWPLARGIHIVRASFYNVEAEQRRLEWVKSTHEVSGYGQLKYVITDILPRYVEKAIFIDTDMMVLEDLSVLHSYFTFMDEKGIMFATASDQYRRKDLEESFGKGGGNASLNSGLVLYNLKVMREGNWSHLWRKTGVWLMNKLGNLKCPQDLLLAVALLRPDTYLRLPCAYNFQIGPYTRPEKCLKSRADVRNVKIPHWTGKLKFYDTIGYTAVFSPIYRCVQKMDGYELEEGTKTTEYRTITNLRNTPDIKKDTVTLVGHTYYAEAIELMRRLNSTWPGPISLAVCGSSWQRAQLLAFIFANPLHDSFNVHFVQLRNGSCPAHYLRRTAINESRTDRVLLSDTITSLQVDAGLRKMIADARAPIVLRNGEMGDTRPVAQADGRGFSKLEMEESGDILSSWPSIGEIDGSTTRGEAVGTREGRQFTETEALNDRGQACRCSPNFATCEYMEDERAVGCLLQERNREEEAECYTLGECLSTINDFFSCIERPSYSTRDRSLHPLPVSPHDSSQRDRSVLRASTIALTAAIIVLGREEKQQSLLLTNRPIVYLGGVSYVVHHFRSFQCYGVPGRHFLSGVPRALAGDYHVEELLGRGRDCDTFTDNYSAYFKRLSAYIPNLIRHNTSRPLCKEGPCWWYNRQNLHSYYTDHSHFTADGLELQKESYASILKELIG</sequence>
<evidence type="ECO:0000256" key="6">
    <source>
        <dbReference type="ARBA" id="ARBA00023136"/>
    </source>
</evidence>
<dbReference type="OrthoDB" id="6238971at2759"/>
<evidence type="ECO:0000313" key="8">
    <source>
        <dbReference type="EnsemblMetazoa" id="PPA13665.1"/>
    </source>
</evidence>
<dbReference type="AlphaFoldDB" id="A0A2A6BW18"/>
<reference evidence="9" key="1">
    <citation type="journal article" date="2008" name="Nat. Genet.">
        <title>The Pristionchus pacificus genome provides a unique perspective on nematode lifestyle and parasitism.</title>
        <authorList>
            <person name="Dieterich C."/>
            <person name="Clifton S.W."/>
            <person name="Schuster L.N."/>
            <person name="Chinwalla A."/>
            <person name="Delehaunty K."/>
            <person name="Dinkelacker I."/>
            <person name="Fulton L."/>
            <person name="Fulton R."/>
            <person name="Godfrey J."/>
            <person name="Minx P."/>
            <person name="Mitreva M."/>
            <person name="Roeseler W."/>
            <person name="Tian H."/>
            <person name="Witte H."/>
            <person name="Yang S.P."/>
            <person name="Wilson R.K."/>
            <person name="Sommer R.J."/>
        </authorList>
    </citation>
    <scope>NUCLEOTIDE SEQUENCE [LARGE SCALE GENOMIC DNA]</scope>
    <source>
        <strain evidence="9">PS312</strain>
    </source>
</reference>
<accession>A0A2A6BW18</accession>
<keyword evidence="7" id="KW-0325">Glycoprotein</keyword>
<dbReference type="SUPFAM" id="SSF53448">
    <property type="entry name" value="Nucleotide-diphospho-sugar transferases"/>
    <property type="match status" value="1"/>
</dbReference>
<dbReference type="GO" id="GO:0000139">
    <property type="term" value="C:Golgi membrane"/>
    <property type="evidence" value="ECO:0007669"/>
    <property type="project" value="UniProtKB-SubCell"/>
</dbReference>
<dbReference type="InterPro" id="IPR002495">
    <property type="entry name" value="Glyco_trans_8"/>
</dbReference>
<dbReference type="InterPro" id="IPR029044">
    <property type="entry name" value="Nucleotide-diphossugar_trans"/>
</dbReference>
<evidence type="ECO:0000256" key="5">
    <source>
        <dbReference type="ARBA" id="ARBA00023034"/>
    </source>
</evidence>
<dbReference type="PANTHER" id="PTHR12270:SF25">
    <property type="entry name" value="GLYCOSYLTRANSFERASE-LIKE PROTEIN LARGE"/>
    <property type="match status" value="1"/>
</dbReference>
<keyword evidence="6" id="KW-0472">Membrane</keyword>
<keyword evidence="3" id="KW-0735">Signal-anchor</keyword>
<keyword evidence="9" id="KW-1185">Reference proteome</keyword>
<dbReference type="Pfam" id="PF01501">
    <property type="entry name" value="Glyco_transf_8"/>
    <property type="match status" value="1"/>
</dbReference>
<name>A0A2A6BW18_PRIPA</name>
<dbReference type="GO" id="GO:0035269">
    <property type="term" value="P:protein O-linked glycosylation via mannose"/>
    <property type="evidence" value="ECO:0000318"/>
    <property type="project" value="GO_Central"/>
</dbReference>
<keyword evidence="4" id="KW-1133">Transmembrane helix</keyword>
<proteinExistence type="predicted"/>
<reference evidence="8" key="2">
    <citation type="submission" date="2022-06" db="UniProtKB">
        <authorList>
            <consortium name="EnsemblMetazoa"/>
        </authorList>
    </citation>
    <scope>IDENTIFICATION</scope>
    <source>
        <strain evidence="8">PS312</strain>
    </source>
</reference>
<accession>A0A8R1UAL6</accession>
<dbReference type="GO" id="GO:0005794">
    <property type="term" value="C:Golgi apparatus"/>
    <property type="evidence" value="ECO:0000318"/>
    <property type="project" value="GO_Central"/>
</dbReference>
<evidence type="ECO:0000256" key="7">
    <source>
        <dbReference type="ARBA" id="ARBA00023180"/>
    </source>
</evidence>
<keyword evidence="5" id="KW-0333">Golgi apparatus</keyword>
<dbReference type="FunFam" id="3.90.550.10:FF:000330">
    <property type="entry name" value="Uncharacterized protein"/>
    <property type="match status" value="1"/>
</dbReference>
<evidence type="ECO:0000256" key="4">
    <source>
        <dbReference type="ARBA" id="ARBA00022989"/>
    </source>
</evidence>
<evidence type="ECO:0000256" key="1">
    <source>
        <dbReference type="ARBA" id="ARBA00004323"/>
    </source>
</evidence>
<dbReference type="Proteomes" id="UP000005239">
    <property type="component" value="Unassembled WGS sequence"/>
</dbReference>
<dbReference type="PANTHER" id="PTHR12270">
    <property type="entry name" value="GLYCOSYLTRANSFERASE-RELATED"/>
    <property type="match status" value="1"/>
</dbReference>
<dbReference type="GO" id="GO:0042285">
    <property type="term" value="F:xylosyltransferase activity"/>
    <property type="evidence" value="ECO:0000318"/>
    <property type="project" value="GO_Central"/>
</dbReference>
<comment type="subcellular location">
    <subcellularLocation>
        <location evidence="1">Golgi apparatus membrane</location>
        <topology evidence="1">Single-pass type II membrane protein</topology>
    </subcellularLocation>
</comment>
<protein>
    <submittedName>
        <fullName evidence="8">Uncharacterized protein</fullName>
    </submittedName>
</protein>
<dbReference type="GO" id="GO:0015020">
    <property type="term" value="F:glucuronosyltransferase activity"/>
    <property type="evidence" value="ECO:0000318"/>
    <property type="project" value="GO_Central"/>
</dbReference>
<evidence type="ECO:0000256" key="2">
    <source>
        <dbReference type="ARBA" id="ARBA00022692"/>
    </source>
</evidence>
<dbReference type="EnsemblMetazoa" id="PPA13665.1">
    <property type="protein sequence ID" value="PPA13665.1"/>
    <property type="gene ID" value="WBGene00103219"/>
</dbReference>